<dbReference type="PANTHER" id="PTHR33227:SF6">
    <property type="entry name" value="PROTEIN GRIM REAPER"/>
    <property type="match status" value="1"/>
</dbReference>
<reference evidence="4 5" key="1">
    <citation type="submission" date="2019-11" db="EMBL/GenBank/DDBJ databases">
        <authorList>
            <person name="Jiao W.-B."/>
            <person name="Schneeberger K."/>
        </authorList>
    </citation>
    <scope>NUCLEOTIDE SEQUENCE [LARGE SCALE GENOMIC DNA]</scope>
    <source>
        <strain evidence="5">cv. An-1</strain>
    </source>
</reference>
<sequence>MVIKIPNTFIKATSLLSLILYFLIIATSNSNSVLADEVVDQEDDPEYYILDETPSILSNVTISSKTRLLVSHYKKIKKGMRCHVESYNICNGVKANKGTSLLHCCKKHCRNVLGDRNNCGRCGHKCGFGQRCCGGVCTYVNFNPNHCGKCTRKCASGVKCEYGYCGYA</sequence>
<dbReference type="PANTHER" id="PTHR33227">
    <property type="entry name" value="STIGMA-SPECIFIC STIG1-LIKE PROTEIN 3"/>
    <property type="match status" value="1"/>
</dbReference>
<evidence type="ECO:0000256" key="1">
    <source>
        <dbReference type="ARBA" id="ARBA00006010"/>
    </source>
</evidence>
<dbReference type="InterPro" id="IPR006969">
    <property type="entry name" value="Stig-like"/>
</dbReference>
<dbReference type="Pfam" id="PF04885">
    <property type="entry name" value="Stig1"/>
    <property type="match status" value="1"/>
</dbReference>
<gene>
    <name evidence="4" type="ORF">AN1_LOCUS4429</name>
</gene>
<dbReference type="ExpressionAtlas" id="A0A654EI07">
    <property type="expression patterns" value="baseline and differential"/>
</dbReference>
<evidence type="ECO:0000256" key="3">
    <source>
        <dbReference type="SAM" id="SignalP"/>
    </source>
</evidence>
<evidence type="ECO:0008006" key="6">
    <source>
        <dbReference type="Google" id="ProtNLM"/>
    </source>
</evidence>
<name>A0A654EI07_ARATH</name>
<proteinExistence type="inferred from homology"/>
<evidence type="ECO:0000256" key="2">
    <source>
        <dbReference type="ARBA" id="ARBA00022729"/>
    </source>
</evidence>
<protein>
    <recommendedName>
        <fullName evidence="6">Protein GRIM REAPER</fullName>
    </recommendedName>
</protein>
<dbReference type="AlphaFoldDB" id="A0A654EI07"/>
<feature type="chain" id="PRO_5024929192" description="Protein GRIM REAPER" evidence="3">
    <location>
        <begin position="36"/>
        <end position="168"/>
    </location>
</feature>
<feature type="signal peptide" evidence="3">
    <location>
        <begin position="1"/>
        <end position="35"/>
    </location>
</feature>
<accession>A0A654EI07</accession>
<keyword evidence="2 3" id="KW-0732">Signal</keyword>
<evidence type="ECO:0000313" key="5">
    <source>
        <dbReference type="Proteomes" id="UP000426265"/>
    </source>
</evidence>
<comment type="similarity">
    <text evidence="1">Belongs to the STIG1 family.</text>
</comment>
<dbReference type="EMBL" id="CACRSJ010000104">
    <property type="protein sequence ID" value="VYS48949.1"/>
    <property type="molecule type" value="Genomic_DNA"/>
</dbReference>
<dbReference type="Proteomes" id="UP000426265">
    <property type="component" value="Unassembled WGS sequence"/>
</dbReference>
<organism evidence="4 5">
    <name type="scientific">Arabidopsis thaliana</name>
    <name type="common">Mouse-ear cress</name>
    <dbReference type="NCBI Taxonomy" id="3702"/>
    <lineage>
        <taxon>Eukaryota</taxon>
        <taxon>Viridiplantae</taxon>
        <taxon>Streptophyta</taxon>
        <taxon>Embryophyta</taxon>
        <taxon>Tracheophyta</taxon>
        <taxon>Spermatophyta</taxon>
        <taxon>Magnoliopsida</taxon>
        <taxon>eudicotyledons</taxon>
        <taxon>Gunneridae</taxon>
        <taxon>Pentapetalae</taxon>
        <taxon>rosids</taxon>
        <taxon>malvids</taxon>
        <taxon>Brassicales</taxon>
        <taxon>Brassicaceae</taxon>
        <taxon>Camelineae</taxon>
        <taxon>Arabidopsis</taxon>
    </lineage>
</organism>
<evidence type="ECO:0000313" key="4">
    <source>
        <dbReference type="EMBL" id="VYS48949.1"/>
    </source>
</evidence>